<evidence type="ECO:0000259" key="2">
    <source>
        <dbReference type="Pfam" id="PF03372"/>
    </source>
</evidence>
<dbReference type="PANTHER" id="PTHR12121">
    <property type="entry name" value="CARBON CATABOLITE REPRESSOR PROTEIN 4"/>
    <property type="match status" value="1"/>
</dbReference>
<organism evidence="3 4">
    <name type="scientific">Colletotrichum lupini</name>
    <dbReference type="NCBI Taxonomy" id="145971"/>
    <lineage>
        <taxon>Eukaryota</taxon>
        <taxon>Fungi</taxon>
        <taxon>Dikarya</taxon>
        <taxon>Ascomycota</taxon>
        <taxon>Pezizomycotina</taxon>
        <taxon>Sordariomycetes</taxon>
        <taxon>Hypocreomycetidae</taxon>
        <taxon>Glomerellales</taxon>
        <taxon>Glomerellaceae</taxon>
        <taxon>Colletotrichum</taxon>
        <taxon>Colletotrichum acutatum species complex</taxon>
    </lineage>
</organism>
<feature type="compositionally biased region" description="Polar residues" evidence="1">
    <location>
        <begin position="415"/>
        <end position="435"/>
    </location>
</feature>
<evidence type="ECO:0000313" key="4">
    <source>
        <dbReference type="Proteomes" id="UP000830671"/>
    </source>
</evidence>
<gene>
    <name evidence="3" type="ORF">CLUP02_09991</name>
</gene>
<feature type="domain" description="Endonuclease/exonuclease/phosphatase" evidence="2">
    <location>
        <begin position="144"/>
        <end position="365"/>
    </location>
</feature>
<dbReference type="EMBL" id="CP019477">
    <property type="protein sequence ID" value="UQC84494.1"/>
    <property type="molecule type" value="Genomic_DNA"/>
</dbReference>
<dbReference type="PANTHER" id="PTHR12121:SF36">
    <property type="entry name" value="ENDONUCLEASE_EXONUCLEASE_PHOSPHATASE DOMAIN-CONTAINING PROTEIN"/>
    <property type="match status" value="1"/>
</dbReference>
<dbReference type="GO" id="GO:0000175">
    <property type="term" value="F:3'-5'-RNA exonuclease activity"/>
    <property type="evidence" value="ECO:0007669"/>
    <property type="project" value="TreeGrafter"/>
</dbReference>
<dbReference type="GeneID" id="73343977"/>
<keyword evidence="3" id="KW-0378">Hydrolase</keyword>
<feature type="region of interest" description="Disordered" evidence="1">
    <location>
        <begin position="395"/>
        <end position="435"/>
    </location>
</feature>
<protein>
    <submittedName>
        <fullName evidence="3">Endonuclease/Exonuclease/phosphatase</fullName>
    </submittedName>
</protein>
<dbReference type="Gene3D" id="3.60.10.10">
    <property type="entry name" value="Endonuclease/exonuclease/phosphatase"/>
    <property type="match status" value="1"/>
</dbReference>
<dbReference type="Proteomes" id="UP000830671">
    <property type="component" value="Chromosome 5"/>
</dbReference>
<sequence length="649" mass="72635">MPALSISSKASFSFVPTSTIQFIQQHLIISVYCRVREHSSNSFPSDFLLLFALITFPWAFCRQLLVSAAKAHGPGLLSSSRFIMLVKLENAKSAAASSMVLRLVSQNVRYATTKPTPNEKPWSFRGPKLCNQLDFLTTGHESAFICLQEVLYSQLEDIQSYLGPAWGHIGLGRDDGKRGGEFSPVFYQVGRWQCERNETLWLSKTPEKPSRGWDAVLNRVVTVGEFFDKQTDSRIVVMSTHFDHIGVVAREQSAKLLLNVAREWSKGANGKPPTTVLLAGDFNSTPDDNAYKTMVAPESGMVDVSTQVPKAKRYGNDITYTSFDEPDEKPKRIDFLFVKDPSPATIKTFGVLSNKFDDGVYLSDHRPVVADVEIPNRGPPCNVTQISGVEEADLDLPESPRQAPCISSIPRSRRQMNSTGAQELDNRSASSDRISQQQAIDKSMYTANDEWRCVILSLQSQSIWRSHTAMSYSTYHCGALGSLSTVALRDYASSEKAVWLRDGVEFLAPQPTTAYRSVRLGYVDLSVHRVFAAASALGFMQFERARNRVLGLRISNHTNYASLHTIRNDDVFDRAQYRAHPFSARYRTEDPSDPFITLDATMLHFSTRIKPTLTSFLDKTEPREAPGGPHSNPFRHPEYAVAYSVWRTV</sequence>
<dbReference type="SUPFAM" id="SSF56219">
    <property type="entry name" value="DNase I-like"/>
    <property type="match status" value="1"/>
</dbReference>
<keyword evidence="3" id="KW-0540">Nuclease</keyword>
<name>A0A9Q8SVS8_9PEZI</name>
<dbReference type="GO" id="GO:0004519">
    <property type="term" value="F:endonuclease activity"/>
    <property type="evidence" value="ECO:0007669"/>
    <property type="project" value="UniProtKB-KW"/>
</dbReference>
<keyword evidence="3" id="KW-0255">Endonuclease</keyword>
<dbReference type="InterPro" id="IPR036691">
    <property type="entry name" value="Endo/exonu/phosph_ase_sf"/>
</dbReference>
<dbReference type="InterPro" id="IPR050410">
    <property type="entry name" value="CCR4/nocturin_mRNA_transcr"/>
</dbReference>
<accession>A0A9Q8SVS8</accession>
<dbReference type="AlphaFoldDB" id="A0A9Q8SVS8"/>
<reference evidence="3" key="1">
    <citation type="journal article" date="2021" name="Mol. Plant Microbe Interact.">
        <title>Complete Genome Sequence of the Plant-Pathogenic Fungus Colletotrichum lupini.</title>
        <authorList>
            <person name="Baroncelli R."/>
            <person name="Pensec F."/>
            <person name="Da Lio D."/>
            <person name="Boufleur T."/>
            <person name="Vicente I."/>
            <person name="Sarrocco S."/>
            <person name="Picot A."/>
            <person name="Baraldi E."/>
            <person name="Sukno S."/>
            <person name="Thon M."/>
            <person name="Le Floch G."/>
        </authorList>
    </citation>
    <scope>NUCLEOTIDE SEQUENCE</scope>
    <source>
        <strain evidence="3">IMI 504893</strain>
    </source>
</reference>
<evidence type="ECO:0000313" key="3">
    <source>
        <dbReference type="EMBL" id="UQC84494.1"/>
    </source>
</evidence>
<evidence type="ECO:0000256" key="1">
    <source>
        <dbReference type="SAM" id="MobiDB-lite"/>
    </source>
</evidence>
<dbReference type="InterPro" id="IPR005135">
    <property type="entry name" value="Endo/exonuclease/phosphatase"/>
</dbReference>
<proteinExistence type="predicted"/>
<dbReference type="RefSeq" id="XP_049146111.1">
    <property type="nucleotide sequence ID" value="XM_049288967.1"/>
</dbReference>
<dbReference type="Pfam" id="PF03372">
    <property type="entry name" value="Exo_endo_phos"/>
    <property type="match status" value="1"/>
</dbReference>
<dbReference type="KEGG" id="clup:CLUP02_09991"/>
<keyword evidence="4" id="KW-1185">Reference proteome</keyword>
<dbReference type="CDD" id="cd09083">
    <property type="entry name" value="EEP-1"/>
    <property type="match status" value="1"/>
</dbReference>